<name>A0A0C3DQT3_9AGAM</name>
<dbReference type="AlphaFoldDB" id="A0A0C3DQT3"/>
<gene>
    <name evidence="2" type="ORF">SCLCIDRAFT_773715</name>
</gene>
<dbReference type="Proteomes" id="UP000053989">
    <property type="component" value="Unassembled WGS sequence"/>
</dbReference>
<organism evidence="2 3">
    <name type="scientific">Scleroderma citrinum Foug A</name>
    <dbReference type="NCBI Taxonomy" id="1036808"/>
    <lineage>
        <taxon>Eukaryota</taxon>
        <taxon>Fungi</taxon>
        <taxon>Dikarya</taxon>
        <taxon>Basidiomycota</taxon>
        <taxon>Agaricomycotina</taxon>
        <taxon>Agaricomycetes</taxon>
        <taxon>Agaricomycetidae</taxon>
        <taxon>Boletales</taxon>
        <taxon>Sclerodermatineae</taxon>
        <taxon>Sclerodermataceae</taxon>
        <taxon>Scleroderma</taxon>
    </lineage>
</organism>
<feature type="region of interest" description="Disordered" evidence="1">
    <location>
        <begin position="97"/>
        <end position="118"/>
    </location>
</feature>
<accession>A0A0C3DQT3</accession>
<dbReference type="InParanoid" id="A0A0C3DQT3"/>
<sequence length="144" mass="15044">MHARRTCTHESRLRSEATFPRTSTSSLLLSPSCSLDLGLCSGLARGERGLPGTGTGRRSGDTAGEDIDFLPREGGGGGGARFAVTLMSDEDVDWRSDRADKLAGRSPPPTDARERCAGRSGVKNVGLHGAADDFTGCDEGATFS</sequence>
<proteinExistence type="predicted"/>
<feature type="region of interest" description="Disordered" evidence="1">
    <location>
        <begin position="1"/>
        <end position="21"/>
    </location>
</feature>
<feature type="region of interest" description="Disordered" evidence="1">
    <location>
        <begin position="45"/>
        <end position="82"/>
    </location>
</feature>
<reference evidence="3" key="2">
    <citation type="submission" date="2015-01" db="EMBL/GenBank/DDBJ databases">
        <title>Evolutionary Origins and Diversification of the Mycorrhizal Mutualists.</title>
        <authorList>
            <consortium name="DOE Joint Genome Institute"/>
            <consortium name="Mycorrhizal Genomics Consortium"/>
            <person name="Kohler A."/>
            <person name="Kuo A."/>
            <person name="Nagy L.G."/>
            <person name="Floudas D."/>
            <person name="Copeland A."/>
            <person name="Barry K.W."/>
            <person name="Cichocki N."/>
            <person name="Veneault-Fourrey C."/>
            <person name="LaButti K."/>
            <person name="Lindquist E.A."/>
            <person name="Lipzen A."/>
            <person name="Lundell T."/>
            <person name="Morin E."/>
            <person name="Murat C."/>
            <person name="Riley R."/>
            <person name="Ohm R."/>
            <person name="Sun H."/>
            <person name="Tunlid A."/>
            <person name="Henrissat B."/>
            <person name="Grigoriev I.V."/>
            <person name="Hibbett D.S."/>
            <person name="Martin F."/>
        </authorList>
    </citation>
    <scope>NUCLEOTIDE SEQUENCE [LARGE SCALE GENOMIC DNA]</scope>
    <source>
        <strain evidence="3">Foug A</strain>
    </source>
</reference>
<dbReference type="HOGENOM" id="CLU_1797611_0_0_1"/>
<evidence type="ECO:0000256" key="1">
    <source>
        <dbReference type="SAM" id="MobiDB-lite"/>
    </source>
</evidence>
<reference evidence="2 3" key="1">
    <citation type="submission" date="2014-04" db="EMBL/GenBank/DDBJ databases">
        <authorList>
            <consortium name="DOE Joint Genome Institute"/>
            <person name="Kuo A."/>
            <person name="Kohler A."/>
            <person name="Nagy L.G."/>
            <person name="Floudas D."/>
            <person name="Copeland A."/>
            <person name="Barry K.W."/>
            <person name="Cichocki N."/>
            <person name="Veneault-Fourrey C."/>
            <person name="LaButti K."/>
            <person name="Lindquist E.A."/>
            <person name="Lipzen A."/>
            <person name="Lundell T."/>
            <person name="Morin E."/>
            <person name="Murat C."/>
            <person name="Sun H."/>
            <person name="Tunlid A."/>
            <person name="Henrissat B."/>
            <person name="Grigoriev I.V."/>
            <person name="Hibbett D.S."/>
            <person name="Martin F."/>
            <person name="Nordberg H.P."/>
            <person name="Cantor M.N."/>
            <person name="Hua S.X."/>
        </authorList>
    </citation>
    <scope>NUCLEOTIDE SEQUENCE [LARGE SCALE GENOMIC DNA]</scope>
    <source>
        <strain evidence="2 3">Foug A</strain>
    </source>
</reference>
<evidence type="ECO:0000313" key="3">
    <source>
        <dbReference type="Proteomes" id="UP000053989"/>
    </source>
</evidence>
<keyword evidence="3" id="KW-1185">Reference proteome</keyword>
<protein>
    <submittedName>
        <fullName evidence="2">Uncharacterized protein</fullName>
    </submittedName>
</protein>
<dbReference type="EMBL" id="KN822038">
    <property type="protein sequence ID" value="KIM63015.1"/>
    <property type="molecule type" value="Genomic_DNA"/>
</dbReference>
<evidence type="ECO:0000313" key="2">
    <source>
        <dbReference type="EMBL" id="KIM63015.1"/>
    </source>
</evidence>